<keyword evidence="2" id="KW-1185">Reference proteome</keyword>
<name>A0ACD3R9E4_LARCR</name>
<accession>A0ACD3R9E4</accession>
<evidence type="ECO:0000313" key="2">
    <source>
        <dbReference type="Proteomes" id="UP000793456"/>
    </source>
</evidence>
<proteinExistence type="predicted"/>
<gene>
    <name evidence="1" type="ORF">E3U43_013235</name>
</gene>
<dbReference type="Proteomes" id="UP000793456">
    <property type="component" value="Chromosome VIII"/>
</dbReference>
<protein>
    <submittedName>
        <fullName evidence="1">Uncharacterized protein</fullName>
    </submittedName>
</protein>
<sequence>MTHHSNSSVRDHMKWAGLLGCEAVLSSMALMQANNIPGQKRMMSSLSQGHRASPESHQTHSQHSHHGHQAHHGQAHQSHVGHASGGSCPPLLIRKDGDYHSSRLMDGKDMQANQNLQPKKKHKKSGSSNKVKEKVEHILPQIDMDDDDTDDDSSLKVQKNFICDHCYGAFRSSYHLKRHILTHTELLTDRQAAETPTAMHGWDKQRGKPVLTGRICSSSFLEPLTAFQQPSDCLTLSFPQRHYRQTTAVCSSVTSHIEAQQYFNLKTV</sequence>
<comment type="caution">
    <text evidence="1">The sequence shown here is derived from an EMBL/GenBank/DDBJ whole genome shotgun (WGS) entry which is preliminary data.</text>
</comment>
<reference evidence="1" key="1">
    <citation type="submission" date="2018-11" db="EMBL/GenBank/DDBJ databases">
        <title>The sequence and de novo assembly of Larimichthys crocea genome using PacBio and Hi-C technologies.</title>
        <authorList>
            <person name="Xu P."/>
            <person name="Chen B."/>
            <person name="Zhou Z."/>
            <person name="Ke Q."/>
            <person name="Wu Y."/>
            <person name="Bai H."/>
            <person name="Pu F."/>
        </authorList>
    </citation>
    <scope>NUCLEOTIDE SEQUENCE</scope>
    <source>
        <tissue evidence="1">Muscle</tissue>
    </source>
</reference>
<organism evidence="1 2">
    <name type="scientific">Larimichthys crocea</name>
    <name type="common">Large yellow croaker</name>
    <name type="synonym">Pseudosciaena crocea</name>
    <dbReference type="NCBI Taxonomy" id="215358"/>
    <lineage>
        <taxon>Eukaryota</taxon>
        <taxon>Metazoa</taxon>
        <taxon>Chordata</taxon>
        <taxon>Craniata</taxon>
        <taxon>Vertebrata</taxon>
        <taxon>Euteleostomi</taxon>
        <taxon>Actinopterygii</taxon>
        <taxon>Neopterygii</taxon>
        <taxon>Teleostei</taxon>
        <taxon>Neoteleostei</taxon>
        <taxon>Acanthomorphata</taxon>
        <taxon>Eupercaria</taxon>
        <taxon>Sciaenidae</taxon>
        <taxon>Larimichthys</taxon>
    </lineage>
</organism>
<dbReference type="EMBL" id="CM011681">
    <property type="protein sequence ID" value="TMS15942.1"/>
    <property type="molecule type" value="Genomic_DNA"/>
</dbReference>
<evidence type="ECO:0000313" key="1">
    <source>
        <dbReference type="EMBL" id="TMS15942.1"/>
    </source>
</evidence>